<feature type="transmembrane region" description="Helical" evidence="8">
    <location>
        <begin position="408"/>
        <end position="429"/>
    </location>
</feature>
<evidence type="ECO:0000256" key="4">
    <source>
        <dbReference type="ARBA" id="ARBA00022989"/>
    </source>
</evidence>
<dbReference type="GO" id="GO:0022857">
    <property type="term" value="F:transmembrane transporter activity"/>
    <property type="evidence" value="ECO:0007669"/>
    <property type="project" value="InterPro"/>
</dbReference>
<evidence type="ECO:0000259" key="9">
    <source>
        <dbReference type="PROSITE" id="PS50850"/>
    </source>
</evidence>
<dbReference type="EMBL" id="JANBVN010000093">
    <property type="protein sequence ID" value="KAJ9145176.1"/>
    <property type="molecule type" value="Genomic_DNA"/>
</dbReference>
<evidence type="ECO:0000256" key="6">
    <source>
        <dbReference type="SAM" id="Coils"/>
    </source>
</evidence>
<dbReference type="GO" id="GO:0016020">
    <property type="term" value="C:membrane"/>
    <property type="evidence" value="ECO:0007669"/>
    <property type="project" value="UniProtKB-SubCell"/>
</dbReference>
<comment type="caution">
    <text evidence="10">The sequence shown here is derived from an EMBL/GenBank/DDBJ whole genome shotgun (WGS) entry which is preliminary data.</text>
</comment>
<dbReference type="CDD" id="cd17330">
    <property type="entry name" value="MFS_SLC46_TetA_like"/>
    <property type="match status" value="1"/>
</dbReference>
<reference evidence="10" key="1">
    <citation type="submission" date="2022-07" db="EMBL/GenBank/DDBJ databases">
        <title>Fungi with potential for degradation of polypropylene.</title>
        <authorList>
            <person name="Gostincar C."/>
        </authorList>
    </citation>
    <scope>NUCLEOTIDE SEQUENCE</scope>
    <source>
        <strain evidence="10">EXF-13287</strain>
    </source>
</reference>
<feature type="transmembrane region" description="Helical" evidence="8">
    <location>
        <begin position="102"/>
        <end position="119"/>
    </location>
</feature>
<evidence type="ECO:0000256" key="2">
    <source>
        <dbReference type="ARBA" id="ARBA00022448"/>
    </source>
</evidence>
<keyword evidence="6" id="KW-0175">Coiled coil</keyword>
<proteinExistence type="predicted"/>
<dbReference type="Proteomes" id="UP001174691">
    <property type="component" value="Unassembled WGS sequence"/>
</dbReference>
<name>A0AA38RGN6_9PEZI</name>
<dbReference type="PROSITE" id="PS50850">
    <property type="entry name" value="MFS"/>
    <property type="match status" value="1"/>
</dbReference>
<protein>
    <submittedName>
        <fullName evidence="10">MFS general substrate transporter</fullName>
    </submittedName>
</protein>
<dbReference type="Gene3D" id="1.20.1250.20">
    <property type="entry name" value="MFS general substrate transporter like domains"/>
    <property type="match status" value="1"/>
</dbReference>
<feature type="domain" description="Major facilitator superfamily (MFS) profile" evidence="9">
    <location>
        <begin position="30"/>
        <end position="533"/>
    </location>
</feature>
<evidence type="ECO:0000256" key="1">
    <source>
        <dbReference type="ARBA" id="ARBA00004141"/>
    </source>
</evidence>
<feature type="region of interest" description="Disordered" evidence="7">
    <location>
        <begin position="1"/>
        <end position="21"/>
    </location>
</feature>
<keyword evidence="2" id="KW-0813">Transport</keyword>
<dbReference type="Pfam" id="PF07690">
    <property type="entry name" value="MFS_1"/>
    <property type="match status" value="1"/>
</dbReference>
<feature type="transmembrane region" description="Helical" evidence="8">
    <location>
        <begin position="326"/>
        <end position="343"/>
    </location>
</feature>
<keyword evidence="3 8" id="KW-0812">Transmembrane</keyword>
<gene>
    <name evidence="10" type="ORF">NKR19_g6187</name>
</gene>
<dbReference type="SUPFAM" id="SSF103473">
    <property type="entry name" value="MFS general substrate transporter"/>
    <property type="match status" value="1"/>
</dbReference>
<accession>A0AA38RGN6</accession>
<feature type="transmembrane region" description="Helical" evidence="8">
    <location>
        <begin position="131"/>
        <end position="151"/>
    </location>
</feature>
<dbReference type="InterPro" id="IPR036259">
    <property type="entry name" value="MFS_trans_sf"/>
</dbReference>
<dbReference type="InterPro" id="IPR020846">
    <property type="entry name" value="MFS_dom"/>
</dbReference>
<evidence type="ECO:0000256" key="8">
    <source>
        <dbReference type="SAM" id="Phobius"/>
    </source>
</evidence>
<dbReference type="PANTHER" id="PTHR23504">
    <property type="entry name" value="MAJOR FACILITATOR SUPERFAMILY DOMAIN-CONTAINING PROTEIN 10"/>
    <property type="match status" value="1"/>
</dbReference>
<keyword evidence="4 8" id="KW-1133">Transmembrane helix</keyword>
<feature type="transmembrane region" description="Helical" evidence="8">
    <location>
        <begin position="379"/>
        <end position="401"/>
    </location>
</feature>
<evidence type="ECO:0000256" key="3">
    <source>
        <dbReference type="ARBA" id="ARBA00022692"/>
    </source>
</evidence>
<feature type="transmembrane region" description="Helical" evidence="8">
    <location>
        <begin position="31"/>
        <end position="53"/>
    </location>
</feature>
<feature type="transmembrane region" description="Helical" evidence="8">
    <location>
        <begin position="510"/>
        <end position="528"/>
    </location>
</feature>
<keyword evidence="11" id="KW-1185">Reference proteome</keyword>
<evidence type="ECO:0000256" key="7">
    <source>
        <dbReference type="SAM" id="MobiDB-lite"/>
    </source>
</evidence>
<dbReference type="InterPro" id="IPR011701">
    <property type="entry name" value="MFS"/>
</dbReference>
<feature type="coiled-coil region" evidence="6">
    <location>
        <begin position="532"/>
        <end position="559"/>
    </location>
</feature>
<evidence type="ECO:0000313" key="11">
    <source>
        <dbReference type="Proteomes" id="UP001174691"/>
    </source>
</evidence>
<feature type="transmembrane region" description="Helical" evidence="8">
    <location>
        <begin position="204"/>
        <end position="226"/>
    </location>
</feature>
<comment type="subcellular location">
    <subcellularLocation>
        <location evidence="1">Membrane</location>
        <topology evidence="1">Multi-pass membrane protein</topology>
    </subcellularLocation>
</comment>
<feature type="transmembrane region" description="Helical" evidence="8">
    <location>
        <begin position="68"/>
        <end position="90"/>
    </location>
</feature>
<sequence length="569" mass="62716">MTVKKGYGTRSRRSQRRASEKALPAFPAKQMFILALCRICEPIAFMSIFPYIYHMVKDFNITEDESKISFYAGLVTSAFTFAEFSTGVMWGRLSDKVGRKPVLLTGLAGTGLSVLIFGFSPNLTVALTARALGGLLNGNIGVLQTTVGELITVKEHQPRAYTVMPMVWCLGSIIGPMIGGALARPVNAFPSVFRPGSLWDNYPYLLPNLFSAVCVFMGVVVGVLFLEETHEEKKHKRDRGVELGKRLLSYFQRRKRSAAHPKSLEDEPLLDAGEQLPGYQSTDAAQPPASVTSASFQAPLDLENSVILRGHPPETPTSAKIFTRPVILIIVTYGILAFHTMTFDQLFPVFLSTEPPAHRQPPSLPFKFVDGFGYDEQKIGMILSVQGLYSMVSTFFFFPFVTRRLGNLFVFKLLSVSYFLIYLTTPYLVLLPENLQLVGVYLMIIWKCTFATMAYPTNAILLTNAAPSTMMLGTINGVAASTASLCRAFGPTISGMLYALGLQTGYSGLAWWATAVVTIVGAYVGLQIKETKGRLDEKVDDVENAVDLLTEDLDVLNDRHDEIVDGSRR</sequence>
<organism evidence="10 11">
    <name type="scientific">Coniochaeta hoffmannii</name>
    <dbReference type="NCBI Taxonomy" id="91930"/>
    <lineage>
        <taxon>Eukaryota</taxon>
        <taxon>Fungi</taxon>
        <taxon>Dikarya</taxon>
        <taxon>Ascomycota</taxon>
        <taxon>Pezizomycotina</taxon>
        <taxon>Sordariomycetes</taxon>
        <taxon>Sordariomycetidae</taxon>
        <taxon>Coniochaetales</taxon>
        <taxon>Coniochaetaceae</taxon>
        <taxon>Coniochaeta</taxon>
    </lineage>
</organism>
<keyword evidence="5 8" id="KW-0472">Membrane</keyword>
<feature type="transmembrane region" description="Helical" evidence="8">
    <location>
        <begin position="435"/>
        <end position="457"/>
    </location>
</feature>
<dbReference type="PANTHER" id="PTHR23504:SF15">
    <property type="entry name" value="MAJOR FACILITATOR SUPERFAMILY (MFS) PROFILE DOMAIN-CONTAINING PROTEIN"/>
    <property type="match status" value="1"/>
</dbReference>
<evidence type="ECO:0000313" key="10">
    <source>
        <dbReference type="EMBL" id="KAJ9145176.1"/>
    </source>
</evidence>
<feature type="transmembrane region" description="Helical" evidence="8">
    <location>
        <begin position="163"/>
        <end position="184"/>
    </location>
</feature>
<evidence type="ECO:0000256" key="5">
    <source>
        <dbReference type="ARBA" id="ARBA00023136"/>
    </source>
</evidence>
<dbReference type="AlphaFoldDB" id="A0AA38RGN6"/>